<dbReference type="SUPFAM" id="SSF52058">
    <property type="entry name" value="L domain-like"/>
    <property type="match status" value="1"/>
</dbReference>
<organism evidence="1 2">
    <name type="scientific">Leyella stercorea CAG:629</name>
    <dbReference type="NCBI Taxonomy" id="1263103"/>
    <lineage>
        <taxon>Bacteria</taxon>
        <taxon>Pseudomonadati</taxon>
        <taxon>Bacteroidota</taxon>
        <taxon>Bacteroidia</taxon>
        <taxon>Bacteroidales</taxon>
        <taxon>Prevotellaceae</taxon>
        <taxon>Leyella</taxon>
    </lineage>
</organism>
<dbReference type="PANTHER" id="PTHR45661">
    <property type="entry name" value="SURFACE ANTIGEN"/>
    <property type="match status" value="1"/>
</dbReference>
<name>R7H5P9_9BACT</name>
<dbReference type="Proteomes" id="UP000018072">
    <property type="component" value="Unassembled WGS sequence"/>
</dbReference>
<dbReference type="AlphaFoldDB" id="R7H5P9"/>
<evidence type="ECO:0000313" key="1">
    <source>
        <dbReference type="EMBL" id="CDE34680.1"/>
    </source>
</evidence>
<comment type="caution">
    <text evidence="1">The sequence shown here is derived from an EMBL/GenBank/DDBJ whole genome shotgun (WGS) entry which is preliminary data.</text>
</comment>
<gene>
    <name evidence="1" type="ORF">BN741_00260</name>
</gene>
<dbReference type="PANTHER" id="PTHR45661:SF3">
    <property type="entry name" value="IG-LIKE DOMAIN-CONTAINING PROTEIN"/>
    <property type="match status" value="1"/>
</dbReference>
<reference evidence="1" key="1">
    <citation type="submission" date="2012-11" db="EMBL/GenBank/DDBJ databases">
        <title>Dependencies among metagenomic species, viruses, plasmids and units of genetic variation.</title>
        <authorList>
            <person name="Nielsen H.B."/>
            <person name="Almeida M."/>
            <person name="Juncker A.S."/>
            <person name="Rasmussen S."/>
            <person name="Li J."/>
            <person name="Sunagawa S."/>
            <person name="Plichta D."/>
            <person name="Gautier L."/>
            <person name="Le Chatelier E."/>
            <person name="Peletier E."/>
            <person name="Bonde I."/>
            <person name="Nielsen T."/>
            <person name="Manichanh C."/>
            <person name="Arumugam M."/>
            <person name="Batto J."/>
            <person name="Santos M.B.Q.D."/>
            <person name="Blom N."/>
            <person name="Borruel N."/>
            <person name="Burgdorf K.S."/>
            <person name="Boumezbeur F."/>
            <person name="Casellas F."/>
            <person name="Dore J."/>
            <person name="Guarner F."/>
            <person name="Hansen T."/>
            <person name="Hildebrand F."/>
            <person name="Kaas R.S."/>
            <person name="Kennedy S."/>
            <person name="Kristiansen K."/>
            <person name="Kultima J.R."/>
            <person name="Leonard P."/>
            <person name="Levenez F."/>
            <person name="Lund O."/>
            <person name="Moumen B."/>
            <person name="Le Paslier D."/>
            <person name="Pons N."/>
            <person name="Pedersen O."/>
            <person name="Prifti E."/>
            <person name="Qin J."/>
            <person name="Raes J."/>
            <person name="Tap J."/>
            <person name="Tims S."/>
            <person name="Ussery D.W."/>
            <person name="Yamada T."/>
            <person name="MetaHit consortium"/>
            <person name="Renault P."/>
            <person name="Sicheritz-Ponten T."/>
            <person name="Bork P."/>
            <person name="Wang J."/>
            <person name="Brunak S."/>
            <person name="Ehrlich S.D."/>
        </authorList>
    </citation>
    <scope>NUCLEOTIDE SEQUENCE [LARGE SCALE GENOMIC DNA]</scope>
</reference>
<sequence>MPADGIVTIAATININGTDCPVTGILGGENYTATDNNYDNGKYNVEGENTTYNRAAFANCKTITGLKFEKDSKVTWIGDHAFRFCTNLKTIESIPSVLNDIQGWCFEGTALESVDLSNTNVTIMKDGVFYNNTSLTSIQLPNKLENFWDNAFYGCKALNNIVMPSTVVGIYNNVFEGCTSLSNVKLNEGCTTLGHHVFKNSPLAAVTFPNSLNSIGEYAFENTKLNTVDLSNTQITSLPNGSFYDCGQLSDVKLPKALTNIGDRAF</sequence>
<dbReference type="InterPro" id="IPR026906">
    <property type="entry name" value="LRR_5"/>
</dbReference>
<proteinExistence type="predicted"/>
<accession>R7H5P9</accession>
<dbReference type="Pfam" id="PF13306">
    <property type="entry name" value="LRR_5"/>
    <property type="match status" value="1"/>
</dbReference>
<dbReference type="InterPro" id="IPR053139">
    <property type="entry name" value="Surface_bspA-like"/>
</dbReference>
<dbReference type="EMBL" id="CBIT010000257">
    <property type="protein sequence ID" value="CDE34680.1"/>
    <property type="molecule type" value="Genomic_DNA"/>
</dbReference>
<evidence type="ECO:0000313" key="2">
    <source>
        <dbReference type="Proteomes" id="UP000018072"/>
    </source>
</evidence>
<dbReference type="Gene3D" id="3.80.10.10">
    <property type="entry name" value="Ribonuclease Inhibitor"/>
    <property type="match status" value="3"/>
</dbReference>
<dbReference type="InterPro" id="IPR032675">
    <property type="entry name" value="LRR_dom_sf"/>
</dbReference>
<protein>
    <submittedName>
        <fullName evidence="1">Putative cell wall binding repeat-containing domain protein</fullName>
    </submittedName>
</protein>
<dbReference type="STRING" id="1263103.BN741_00260"/>